<sequence>MTEDRIEIKVYYEDTDCGGVVYYANYFRYFERARTEYLEQRGVSLKRLMEEGVCFVVVDASAHYRQSGRYGDILIVETEVTDRGPASIIFSHQVTRKQTGELLVTGLVKLASVSEQMKPVKLPESVLQVSG</sequence>
<evidence type="ECO:0000256" key="1">
    <source>
        <dbReference type="ARBA" id="ARBA00005953"/>
    </source>
</evidence>
<name>A0A3B1CDM7_9ZZZZ</name>
<comment type="similarity">
    <text evidence="1">Belongs to the 4-hydroxybenzoyl-CoA thioesterase family.</text>
</comment>
<dbReference type="SUPFAM" id="SSF54637">
    <property type="entry name" value="Thioesterase/thiol ester dehydrase-isomerase"/>
    <property type="match status" value="1"/>
</dbReference>
<dbReference type="InterPro" id="IPR029069">
    <property type="entry name" value="HotDog_dom_sf"/>
</dbReference>
<dbReference type="GO" id="GO:0047617">
    <property type="term" value="F:fatty acyl-CoA hydrolase activity"/>
    <property type="evidence" value="ECO:0007669"/>
    <property type="project" value="TreeGrafter"/>
</dbReference>
<proteinExistence type="inferred from homology"/>
<dbReference type="Pfam" id="PF13279">
    <property type="entry name" value="4HBT_2"/>
    <property type="match status" value="1"/>
</dbReference>
<gene>
    <name evidence="3" type="ORF">MNBD_NITROSPIRAE02-1404</name>
</gene>
<dbReference type="PANTHER" id="PTHR31793:SF37">
    <property type="entry name" value="ACYL-COA THIOESTER HYDROLASE YBGC"/>
    <property type="match status" value="1"/>
</dbReference>
<dbReference type="Gene3D" id="3.10.129.10">
    <property type="entry name" value="Hotdog Thioesterase"/>
    <property type="match status" value="1"/>
</dbReference>
<organism evidence="3">
    <name type="scientific">hydrothermal vent metagenome</name>
    <dbReference type="NCBI Taxonomy" id="652676"/>
    <lineage>
        <taxon>unclassified sequences</taxon>
        <taxon>metagenomes</taxon>
        <taxon>ecological metagenomes</taxon>
    </lineage>
</organism>
<dbReference type="InterPro" id="IPR050563">
    <property type="entry name" value="4-hydroxybenzoyl-CoA_TE"/>
</dbReference>
<dbReference type="AlphaFoldDB" id="A0A3B1CDM7"/>
<protein>
    <submittedName>
        <fullName evidence="3">4-hydroxybenzoyl-CoA thioesterase family active site</fullName>
    </submittedName>
</protein>
<dbReference type="EMBL" id="UOGH01000083">
    <property type="protein sequence ID" value="VAX28339.1"/>
    <property type="molecule type" value="Genomic_DNA"/>
</dbReference>
<dbReference type="PIRSF" id="PIRSF003230">
    <property type="entry name" value="YbgC"/>
    <property type="match status" value="1"/>
</dbReference>
<keyword evidence="2" id="KW-0378">Hydrolase</keyword>
<dbReference type="PANTHER" id="PTHR31793">
    <property type="entry name" value="4-HYDROXYBENZOYL-COA THIOESTERASE FAMILY MEMBER"/>
    <property type="match status" value="1"/>
</dbReference>
<evidence type="ECO:0000256" key="2">
    <source>
        <dbReference type="ARBA" id="ARBA00022801"/>
    </source>
</evidence>
<dbReference type="CDD" id="cd00586">
    <property type="entry name" value="4HBT"/>
    <property type="match status" value="1"/>
</dbReference>
<evidence type="ECO:0000313" key="3">
    <source>
        <dbReference type="EMBL" id="VAX28339.1"/>
    </source>
</evidence>
<accession>A0A3B1CDM7</accession>
<dbReference type="NCBIfam" id="TIGR00051">
    <property type="entry name" value="YbgC/FadM family acyl-CoA thioesterase"/>
    <property type="match status" value="1"/>
</dbReference>
<dbReference type="InterPro" id="IPR006684">
    <property type="entry name" value="YbgC/YbaW"/>
</dbReference>
<reference evidence="3" key="1">
    <citation type="submission" date="2018-06" db="EMBL/GenBank/DDBJ databases">
        <authorList>
            <person name="Zhirakovskaya E."/>
        </authorList>
    </citation>
    <scope>NUCLEOTIDE SEQUENCE</scope>
</reference>